<dbReference type="AlphaFoldDB" id="A0A376CNQ1"/>
<evidence type="ECO:0000256" key="1">
    <source>
        <dbReference type="ARBA" id="ARBA00004141"/>
    </source>
</evidence>
<dbReference type="PANTHER" id="PTHR38459:SF1">
    <property type="entry name" value="PROPHAGE BACTOPRENOL-LINKED GLUCOSE TRANSLOCASE HOMOLOG"/>
    <property type="match status" value="1"/>
</dbReference>
<feature type="transmembrane region" description="Helical" evidence="7">
    <location>
        <begin position="37"/>
        <end position="57"/>
    </location>
</feature>
<comment type="subcellular location">
    <subcellularLocation>
        <location evidence="1">Membrane</location>
        <topology evidence="1">Multi-pass membrane protein</topology>
    </subcellularLocation>
</comment>
<reference evidence="9 10" key="1">
    <citation type="submission" date="2018-06" db="EMBL/GenBank/DDBJ databases">
        <authorList>
            <consortium name="Pathogen Informatics"/>
            <person name="Doyle S."/>
        </authorList>
    </citation>
    <scope>NUCLEOTIDE SEQUENCE [LARGE SCALE GENOMIC DNA]</scope>
    <source>
        <strain evidence="9 10">NCTC11862</strain>
    </source>
</reference>
<evidence type="ECO:0000313" key="10">
    <source>
        <dbReference type="Proteomes" id="UP000254467"/>
    </source>
</evidence>
<dbReference type="GO" id="GO:0005886">
    <property type="term" value="C:plasma membrane"/>
    <property type="evidence" value="ECO:0007669"/>
    <property type="project" value="TreeGrafter"/>
</dbReference>
<feature type="transmembrane region" description="Helical" evidence="7">
    <location>
        <begin position="86"/>
        <end position="103"/>
    </location>
</feature>
<evidence type="ECO:0000256" key="6">
    <source>
        <dbReference type="SAM" id="MobiDB-lite"/>
    </source>
</evidence>
<keyword evidence="10" id="KW-1185">Reference proteome</keyword>
<keyword evidence="3 7" id="KW-0812">Transmembrane</keyword>
<dbReference type="EMBL" id="UFXQ01000001">
    <property type="protein sequence ID" value="STC70146.1"/>
    <property type="molecule type" value="Genomic_DNA"/>
</dbReference>
<feature type="region of interest" description="Disordered" evidence="6">
    <location>
        <begin position="1"/>
        <end position="21"/>
    </location>
</feature>
<organism evidence="9 10">
    <name type="scientific">Corynebacterium pilosum</name>
    <dbReference type="NCBI Taxonomy" id="35756"/>
    <lineage>
        <taxon>Bacteria</taxon>
        <taxon>Bacillati</taxon>
        <taxon>Actinomycetota</taxon>
        <taxon>Actinomycetes</taxon>
        <taxon>Mycobacteriales</taxon>
        <taxon>Corynebacteriaceae</taxon>
        <taxon>Corynebacterium</taxon>
    </lineage>
</organism>
<feature type="transmembrane region" description="Helical" evidence="7">
    <location>
        <begin position="168"/>
        <end position="186"/>
    </location>
</feature>
<keyword evidence="5 7" id="KW-0472">Membrane</keyword>
<feature type="transmembrane region" description="Helical" evidence="7">
    <location>
        <begin position="123"/>
        <end position="145"/>
    </location>
</feature>
<keyword evidence="4 7" id="KW-1133">Transmembrane helix</keyword>
<dbReference type="PANTHER" id="PTHR38459">
    <property type="entry name" value="PROPHAGE BACTOPRENOL-LINKED GLUCOSE TRANSLOCASE HOMOLOG"/>
    <property type="match status" value="1"/>
</dbReference>
<protein>
    <submittedName>
        <fullName evidence="9">Hypothetical membrane protein</fullName>
    </submittedName>
</protein>
<evidence type="ECO:0000256" key="5">
    <source>
        <dbReference type="ARBA" id="ARBA00023136"/>
    </source>
</evidence>
<dbReference type="OrthoDB" id="9807815at2"/>
<accession>A0A376CNQ1</accession>
<dbReference type="GO" id="GO:0000271">
    <property type="term" value="P:polysaccharide biosynthetic process"/>
    <property type="evidence" value="ECO:0007669"/>
    <property type="project" value="InterPro"/>
</dbReference>
<feature type="compositionally biased region" description="Low complexity" evidence="6">
    <location>
        <begin position="1"/>
        <end position="19"/>
    </location>
</feature>
<comment type="similarity">
    <text evidence="2">Belongs to the GtrA family.</text>
</comment>
<dbReference type="Pfam" id="PF04138">
    <property type="entry name" value="GtrA_DPMS_TM"/>
    <property type="match status" value="2"/>
</dbReference>
<evidence type="ECO:0000256" key="2">
    <source>
        <dbReference type="ARBA" id="ARBA00009399"/>
    </source>
</evidence>
<feature type="domain" description="GtrA/DPMS transmembrane" evidence="8">
    <location>
        <begin position="164"/>
        <end position="198"/>
    </location>
</feature>
<evidence type="ECO:0000259" key="8">
    <source>
        <dbReference type="Pfam" id="PF04138"/>
    </source>
</evidence>
<gene>
    <name evidence="9" type="ORF">NCTC11862_01955</name>
</gene>
<dbReference type="Proteomes" id="UP000254467">
    <property type="component" value="Unassembled WGS sequence"/>
</dbReference>
<sequence length="213" mass="23697">MDQSASPAVDAAPPADSEAGSTKRFSTVRMLNGVRQFIMFGLVGGSGTLVNLAVTYLSKKSAELGWGIHENDIFFNLFGTEFNVRWYHIFATIAFLVANTWNYQLNRSWTFKGVPKRSWLRGFFPFLATGLVAYVVSLVVLTLLMNPTSPIGLPDSVFDNSTGFRTKFYWAQAISIVVAMPVNFIINKLWTFAKPKVKVVAEQPPQEQTDSAK</sequence>
<dbReference type="InterPro" id="IPR051401">
    <property type="entry name" value="GtrA_CellWall_Glycosyl"/>
</dbReference>
<dbReference type="InterPro" id="IPR007267">
    <property type="entry name" value="GtrA_DPMS_TM"/>
</dbReference>
<evidence type="ECO:0000256" key="3">
    <source>
        <dbReference type="ARBA" id="ARBA00022692"/>
    </source>
</evidence>
<name>A0A376CNQ1_9CORY</name>
<evidence type="ECO:0000313" key="9">
    <source>
        <dbReference type="EMBL" id="STC70146.1"/>
    </source>
</evidence>
<evidence type="ECO:0000256" key="7">
    <source>
        <dbReference type="SAM" id="Phobius"/>
    </source>
</evidence>
<evidence type="ECO:0000256" key="4">
    <source>
        <dbReference type="ARBA" id="ARBA00022989"/>
    </source>
</evidence>
<dbReference type="STRING" id="35756.GCA_001044155_02170"/>
<feature type="domain" description="GtrA/DPMS transmembrane" evidence="8">
    <location>
        <begin position="40"/>
        <end position="146"/>
    </location>
</feature>
<proteinExistence type="inferred from homology"/>